<proteinExistence type="predicted"/>
<comment type="caution">
    <text evidence="2">The sequence shown here is derived from an EMBL/GenBank/DDBJ whole genome shotgun (WGS) entry which is preliminary data.</text>
</comment>
<evidence type="ECO:0000313" key="2">
    <source>
        <dbReference type="EMBL" id="OGM62989.1"/>
    </source>
</evidence>
<protein>
    <submittedName>
        <fullName evidence="2">Uncharacterized protein</fullName>
    </submittedName>
</protein>
<dbReference type="Proteomes" id="UP000177060">
    <property type="component" value="Unassembled WGS sequence"/>
</dbReference>
<feature type="transmembrane region" description="Helical" evidence="1">
    <location>
        <begin position="46"/>
        <end position="66"/>
    </location>
</feature>
<keyword evidence="1" id="KW-1133">Transmembrane helix</keyword>
<name>A0A1F8BH41_9BACT</name>
<accession>A0A1F8BH41</accession>
<sequence>MKPVSYEARKKEIKFRKNFFPTLLIIITLWIMLTSVFYFVDPESFGAIPLFFLLTFFALFFTTSTLFANTKRGMVISLAIIFFLMLRYLGVGNIVNFLLIFGLVIVFEIFFLKK</sequence>
<reference evidence="2 3" key="1">
    <citation type="journal article" date="2016" name="Nat. Commun.">
        <title>Thousands of microbial genomes shed light on interconnected biogeochemical processes in an aquifer system.</title>
        <authorList>
            <person name="Anantharaman K."/>
            <person name="Brown C.T."/>
            <person name="Hug L.A."/>
            <person name="Sharon I."/>
            <person name="Castelle C.J."/>
            <person name="Probst A.J."/>
            <person name="Thomas B.C."/>
            <person name="Singh A."/>
            <person name="Wilkins M.J."/>
            <person name="Karaoz U."/>
            <person name="Brodie E.L."/>
            <person name="Williams K.H."/>
            <person name="Hubbard S.S."/>
            <person name="Banfield J.F."/>
        </authorList>
    </citation>
    <scope>NUCLEOTIDE SEQUENCE [LARGE SCALE GENOMIC DNA]</scope>
</reference>
<keyword evidence="1" id="KW-0472">Membrane</keyword>
<keyword evidence="1" id="KW-0812">Transmembrane</keyword>
<dbReference type="EMBL" id="MGHE01000027">
    <property type="protein sequence ID" value="OGM62989.1"/>
    <property type="molecule type" value="Genomic_DNA"/>
</dbReference>
<dbReference type="AlphaFoldDB" id="A0A1F8BH41"/>
<feature type="transmembrane region" description="Helical" evidence="1">
    <location>
        <begin position="95"/>
        <end position="112"/>
    </location>
</feature>
<gene>
    <name evidence="2" type="ORF">A3A52_03290</name>
</gene>
<feature type="transmembrane region" description="Helical" evidence="1">
    <location>
        <begin position="20"/>
        <end position="40"/>
    </location>
</feature>
<evidence type="ECO:0000256" key="1">
    <source>
        <dbReference type="SAM" id="Phobius"/>
    </source>
</evidence>
<organism evidence="2 3">
    <name type="scientific">Candidatus Woesebacteria bacterium RIFCSPLOWO2_01_FULL_39_14</name>
    <dbReference type="NCBI Taxonomy" id="1802518"/>
    <lineage>
        <taxon>Bacteria</taxon>
        <taxon>Candidatus Woeseibacteriota</taxon>
    </lineage>
</organism>
<evidence type="ECO:0000313" key="3">
    <source>
        <dbReference type="Proteomes" id="UP000177060"/>
    </source>
</evidence>